<feature type="domain" description="CBS" evidence="2">
    <location>
        <begin position="1"/>
        <end position="65"/>
    </location>
</feature>
<evidence type="ECO:0000259" key="2">
    <source>
        <dbReference type="PROSITE" id="PS51371"/>
    </source>
</evidence>
<dbReference type="STRING" id="1993.SAMN04489713_105386"/>
<dbReference type="InParanoid" id="A0A1I5GT50"/>
<dbReference type="EMBL" id="FOVH01000005">
    <property type="protein sequence ID" value="SFO39026.1"/>
    <property type="molecule type" value="Genomic_DNA"/>
</dbReference>
<dbReference type="InterPro" id="IPR000644">
    <property type="entry name" value="CBS_dom"/>
</dbReference>
<name>A0A1I5GT50_9ACTN</name>
<dbReference type="InterPro" id="IPR046342">
    <property type="entry name" value="CBS_dom_sf"/>
</dbReference>
<dbReference type="SMART" id="SM00116">
    <property type="entry name" value="CBS"/>
    <property type="match status" value="2"/>
</dbReference>
<dbReference type="GeneID" id="99652290"/>
<proteinExistence type="predicted"/>
<dbReference type="Pfam" id="PF00571">
    <property type="entry name" value="CBS"/>
    <property type="match status" value="2"/>
</dbReference>
<dbReference type="PROSITE" id="PS51371">
    <property type="entry name" value="CBS"/>
    <property type="match status" value="1"/>
</dbReference>
<dbReference type="Proteomes" id="UP000183413">
    <property type="component" value="Unassembled WGS sequence"/>
</dbReference>
<evidence type="ECO:0000256" key="1">
    <source>
        <dbReference type="PROSITE-ProRule" id="PRU00703"/>
    </source>
</evidence>
<evidence type="ECO:0000313" key="3">
    <source>
        <dbReference type="EMBL" id="SFO39026.1"/>
    </source>
</evidence>
<keyword evidence="4" id="KW-1185">Reference proteome</keyword>
<dbReference type="AlphaFoldDB" id="A0A1I5GT50"/>
<dbReference type="eggNOG" id="COG0517">
    <property type="taxonomic scope" value="Bacteria"/>
</dbReference>
<protein>
    <submittedName>
        <fullName evidence="3">CBS domain-containing protein</fullName>
    </submittedName>
</protein>
<dbReference type="RefSeq" id="WP_021592795.1">
    <property type="nucleotide sequence ID" value="NZ_CP083237.1"/>
</dbReference>
<reference evidence="3 4" key="1">
    <citation type="submission" date="2016-10" db="EMBL/GenBank/DDBJ databases">
        <authorList>
            <person name="de Groot N.N."/>
        </authorList>
    </citation>
    <scope>NUCLEOTIDE SEQUENCE [LARGE SCALE GENOMIC DNA]</scope>
    <source>
        <strain evidence="3 4">DSM 43067</strain>
    </source>
</reference>
<dbReference type="SUPFAM" id="SSF54631">
    <property type="entry name" value="CBS-domain pair"/>
    <property type="match status" value="1"/>
</dbReference>
<sequence>MRARDLAVEYPTVTPESSALDAARLLAGHRLPGLLVVDAENRPVAVIPGSQLLRYTIPQHVRDDPTLARVYDERHADQLCGRLAGKHVADLLAEERMRLPVVDADATAMEIASVMAAARSPVVAVSGEPDRTDAPMIGVITASHLLDRLLPAVPPDAG</sequence>
<accession>A0A1I5GT50</accession>
<evidence type="ECO:0000313" key="4">
    <source>
        <dbReference type="Proteomes" id="UP000183413"/>
    </source>
</evidence>
<organism evidence="3 4">
    <name type="scientific">Actinomadura madurae</name>
    <dbReference type="NCBI Taxonomy" id="1993"/>
    <lineage>
        <taxon>Bacteria</taxon>
        <taxon>Bacillati</taxon>
        <taxon>Actinomycetota</taxon>
        <taxon>Actinomycetes</taxon>
        <taxon>Streptosporangiales</taxon>
        <taxon>Thermomonosporaceae</taxon>
        <taxon>Actinomadura</taxon>
    </lineage>
</organism>
<keyword evidence="1" id="KW-0129">CBS domain</keyword>
<gene>
    <name evidence="3" type="ORF">SAMN04489713_105386</name>
</gene>
<dbReference type="CDD" id="cd17788">
    <property type="entry name" value="CBS_pair_bac"/>
    <property type="match status" value="1"/>
</dbReference>
<dbReference type="Gene3D" id="3.10.580.10">
    <property type="entry name" value="CBS-domain"/>
    <property type="match status" value="1"/>
</dbReference>